<keyword evidence="1" id="KW-0472">Membrane</keyword>
<evidence type="ECO:0008006" key="3">
    <source>
        <dbReference type="Google" id="ProtNLM"/>
    </source>
</evidence>
<protein>
    <recommendedName>
        <fullName evidence="3">F-box domain-containing protein</fullName>
    </recommendedName>
</protein>
<evidence type="ECO:0000256" key="1">
    <source>
        <dbReference type="SAM" id="Phobius"/>
    </source>
</evidence>
<dbReference type="EMBL" id="GBXM01010636">
    <property type="protein sequence ID" value="JAH97941.1"/>
    <property type="molecule type" value="Transcribed_RNA"/>
</dbReference>
<accession>A0A0E9X669</accession>
<dbReference type="AlphaFoldDB" id="A0A0E9X669"/>
<proteinExistence type="predicted"/>
<sequence length="85" mass="10153">MQTRFKPCDMFRISVVCKSFLHLLNDNSYRMLTNYGLRLLLRYLCILVIYCEYHSISVNILPHNMNLKALRLNYTEEVRSSSFVE</sequence>
<keyword evidence="1" id="KW-0812">Transmembrane</keyword>
<reference evidence="2" key="1">
    <citation type="submission" date="2014-11" db="EMBL/GenBank/DDBJ databases">
        <authorList>
            <person name="Amaro Gonzalez C."/>
        </authorList>
    </citation>
    <scope>NUCLEOTIDE SEQUENCE</scope>
</reference>
<organism evidence="2">
    <name type="scientific">Anguilla anguilla</name>
    <name type="common">European freshwater eel</name>
    <name type="synonym">Muraena anguilla</name>
    <dbReference type="NCBI Taxonomy" id="7936"/>
    <lineage>
        <taxon>Eukaryota</taxon>
        <taxon>Metazoa</taxon>
        <taxon>Chordata</taxon>
        <taxon>Craniata</taxon>
        <taxon>Vertebrata</taxon>
        <taxon>Euteleostomi</taxon>
        <taxon>Actinopterygii</taxon>
        <taxon>Neopterygii</taxon>
        <taxon>Teleostei</taxon>
        <taxon>Anguilliformes</taxon>
        <taxon>Anguillidae</taxon>
        <taxon>Anguilla</taxon>
    </lineage>
</organism>
<feature type="transmembrane region" description="Helical" evidence="1">
    <location>
        <begin position="40"/>
        <end position="61"/>
    </location>
</feature>
<evidence type="ECO:0000313" key="2">
    <source>
        <dbReference type="EMBL" id="JAH97941.1"/>
    </source>
</evidence>
<reference evidence="2" key="2">
    <citation type="journal article" date="2015" name="Fish Shellfish Immunol.">
        <title>Early steps in the European eel (Anguilla anguilla)-Vibrio vulnificus interaction in the gills: Role of the RtxA13 toxin.</title>
        <authorList>
            <person name="Callol A."/>
            <person name="Pajuelo D."/>
            <person name="Ebbesson L."/>
            <person name="Teles M."/>
            <person name="MacKenzie S."/>
            <person name="Amaro C."/>
        </authorList>
    </citation>
    <scope>NUCLEOTIDE SEQUENCE</scope>
</reference>
<name>A0A0E9X669_ANGAN</name>
<keyword evidence="1" id="KW-1133">Transmembrane helix</keyword>